<feature type="domain" description="EamA" evidence="8">
    <location>
        <begin position="43"/>
        <end position="172"/>
    </location>
</feature>
<keyword evidence="3 7" id="KW-0812">Transmembrane</keyword>
<dbReference type="InterPro" id="IPR037185">
    <property type="entry name" value="EmrE-like"/>
</dbReference>
<feature type="transmembrane region" description="Helical" evidence="7">
    <location>
        <begin position="314"/>
        <end position="333"/>
    </location>
</feature>
<feature type="region of interest" description="Disordered" evidence="6">
    <location>
        <begin position="1"/>
        <end position="23"/>
    </location>
</feature>
<feature type="transmembrane region" description="Helical" evidence="7">
    <location>
        <begin position="101"/>
        <end position="121"/>
    </location>
</feature>
<feature type="transmembrane region" description="Helical" evidence="7">
    <location>
        <begin position="289"/>
        <end position="308"/>
    </location>
</feature>
<feature type="domain" description="EamA" evidence="8">
    <location>
        <begin position="199"/>
        <end position="332"/>
    </location>
</feature>
<dbReference type="PANTHER" id="PTHR32322:SF2">
    <property type="entry name" value="EAMA DOMAIN-CONTAINING PROTEIN"/>
    <property type="match status" value="1"/>
</dbReference>
<evidence type="ECO:0000256" key="4">
    <source>
        <dbReference type="ARBA" id="ARBA00022989"/>
    </source>
</evidence>
<feature type="transmembrane region" description="Helical" evidence="7">
    <location>
        <begin position="36"/>
        <end position="57"/>
    </location>
</feature>
<dbReference type="Proteomes" id="UP000663505">
    <property type="component" value="Chromosome"/>
</dbReference>
<keyword evidence="10" id="KW-1185">Reference proteome</keyword>
<feature type="transmembrane region" description="Helical" evidence="7">
    <location>
        <begin position="69"/>
        <end position="89"/>
    </location>
</feature>
<evidence type="ECO:0000256" key="7">
    <source>
        <dbReference type="SAM" id="Phobius"/>
    </source>
</evidence>
<evidence type="ECO:0000256" key="3">
    <source>
        <dbReference type="ARBA" id="ARBA00022692"/>
    </source>
</evidence>
<comment type="similarity">
    <text evidence="2">Belongs to the EamA transporter family.</text>
</comment>
<dbReference type="SUPFAM" id="SSF103481">
    <property type="entry name" value="Multidrug resistance efflux transporter EmrE"/>
    <property type="match status" value="2"/>
</dbReference>
<dbReference type="KEGG" id="afx:JZ786_15960"/>
<evidence type="ECO:0000256" key="5">
    <source>
        <dbReference type="ARBA" id="ARBA00023136"/>
    </source>
</evidence>
<reference evidence="9 10" key="1">
    <citation type="submission" date="2021-02" db="EMBL/GenBank/DDBJ databases">
        <title>Alicyclobacillus curvatus sp. nov. and Alicyclobacillus mengziensis sp. nov., two acidophilic bacteria isolated from acid mine drainage.</title>
        <authorList>
            <person name="Huang Y."/>
        </authorList>
    </citation>
    <scope>NUCLEOTIDE SEQUENCE [LARGE SCALE GENOMIC DNA]</scope>
    <source>
        <strain evidence="9 10">S30H14</strain>
    </source>
</reference>
<proteinExistence type="inferred from homology"/>
<dbReference type="EMBL" id="CP071182">
    <property type="protein sequence ID" value="QSO46016.1"/>
    <property type="molecule type" value="Genomic_DNA"/>
</dbReference>
<keyword evidence="5 7" id="KW-0472">Membrane</keyword>
<dbReference type="PANTHER" id="PTHR32322">
    <property type="entry name" value="INNER MEMBRANE TRANSPORTER"/>
    <property type="match status" value="1"/>
</dbReference>
<feature type="transmembrane region" description="Helical" evidence="7">
    <location>
        <begin position="260"/>
        <end position="282"/>
    </location>
</feature>
<keyword evidence="4 7" id="KW-1133">Transmembrane helix</keyword>
<dbReference type="AlphaFoldDB" id="A0A9X7VVV4"/>
<sequence>MFSKHLQSFTKQSQDGTRQRGADRQNRIDLEHQRNLLFPFLPLLIGVVAVSFSAILIKVCQVPAAAIGMYRLLMTVVLLSPFTLFSLRQRRAFQSLTRRDLFALAASGLFLGLHFLFWIASLKETSVASSMIITTLQPAFVGITAYFVFHERLSRQRIISLTLALVGTIVIALGDAARTHLTTSLHTPSLFGGSSALGGDILSLLGTICMSGYMLVGQHARARLTSTAYNWSVFLVAGLGLMAYAAISGVPFHGYRPVDWLWLVLLALAPTLFGHALFNWLLRFVNATTVSVTILGEPIGAILLSAWLLNEPIFAYQVLGGLVTLGGIWLYLYKAAG</sequence>
<evidence type="ECO:0000256" key="2">
    <source>
        <dbReference type="ARBA" id="ARBA00007362"/>
    </source>
</evidence>
<name>A0A9X7VVV4_9BACL</name>
<gene>
    <name evidence="9" type="ORF">JZ786_15960</name>
</gene>
<evidence type="ECO:0000313" key="9">
    <source>
        <dbReference type="EMBL" id="QSO46016.1"/>
    </source>
</evidence>
<feature type="transmembrane region" description="Helical" evidence="7">
    <location>
        <begin position="127"/>
        <end position="149"/>
    </location>
</feature>
<evidence type="ECO:0000256" key="1">
    <source>
        <dbReference type="ARBA" id="ARBA00004127"/>
    </source>
</evidence>
<feature type="transmembrane region" description="Helical" evidence="7">
    <location>
        <begin position="228"/>
        <end position="248"/>
    </location>
</feature>
<dbReference type="GO" id="GO:0016020">
    <property type="term" value="C:membrane"/>
    <property type="evidence" value="ECO:0007669"/>
    <property type="project" value="UniProtKB-SubCell"/>
</dbReference>
<feature type="compositionally biased region" description="Polar residues" evidence="6">
    <location>
        <begin position="1"/>
        <end position="16"/>
    </location>
</feature>
<organism evidence="9 10">
    <name type="scientific">Alicyclobacillus mengziensis</name>
    <dbReference type="NCBI Taxonomy" id="2931921"/>
    <lineage>
        <taxon>Bacteria</taxon>
        <taxon>Bacillati</taxon>
        <taxon>Bacillota</taxon>
        <taxon>Bacilli</taxon>
        <taxon>Bacillales</taxon>
        <taxon>Alicyclobacillaceae</taxon>
        <taxon>Alicyclobacillus</taxon>
    </lineage>
</organism>
<dbReference type="InterPro" id="IPR050638">
    <property type="entry name" value="AA-Vitamin_Transporters"/>
</dbReference>
<dbReference type="Gene3D" id="1.10.3730.20">
    <property type="match status" value="1"/>
</dbReference>
<dbReference type="RefSeq" id="WP_206655388.1">
    <property type="nucleotide sequence ID" value="NZ_CP071182.1"/>
</dbReference>
<evidence type="ECO:0000259" key="8">
    <source>
        <dbReference type="Pfam" id="PF00892"/>
    </source>
</evidence>
<comment type="subcellular location">
    <subcellularLocation>
        <location evidence="1">Endomembrane system</location>
        <topology evidence="1">Multi-pass membrane protein</topology>
    </subcellularLocation>
</comment>
<dbReference type="InterPro" id="IPR000620">
    <property type="entry name" value="EamA_dom"/>
</dbReference>
<feature type="transmembrane region" description="Helical" evidence="7">
    <location>
        <begin position="197"/>
        <end position="216"/>
    </location>
</feature>
<evidence type="ECO:0000256" key="6">
    <source>
        <dbReference type="SAM" id="MobiDB-lite"/>
    </source>
</evidence>
<accession>A0A9X7VVV4</accession>
<feature type="transmembrane region" description="Helical" evidence="7">
    <location>
        <begin position="158"/>
        <end position="177"/>
    </location>
</feature>
<dbReference type="Pfam" id="PF00892">
    <property type="entry name" value="EamA"/>
    <property type="match status" value="2"/>
</dbReference>
<protein>
    <submittedName>
        <fullName evidence="9">DMT family transporter</fullName>
    </submittedName>
</protein>
<evidence type="ECO:0000313" key="10">
    <source>
        <dbReference type="Proteomes" id="UP000663505"/>
    </source>
</evidence>